<keyword evidence="5" id="KW-1185">Reference proteome</keyword>
<feature type="region of interest" description="Disordered" evidence="2">
    <location>
        <begin position="229"/>
        <end position="248"/>
    </location>
</feature>
<evidence type="ECO:0000256" key="1">
    <source>
        <dbReference type="SAM" id="Coils"/>
    </source>
</evidence>
<evidence type="ECO:0000313" key="4">
    <source>
        <dbReference type="EnsemblPlants" id="QL93p1873_0082:mrna"/>
    </source>
</evidence>
<dbReference type="InParanoid" id="A0A7N2N6S4"/>
<dbReference type="Pfam" id="PF10358">
    <property type="entry name" value="NT-C2"/>
    <property type="match status" value="1"/>
</dbReference>
<evidence type="ECO:0000259" key="3">
    <source>
        <dbReference type="PROSITE" id="PS51840"/>
    </source>
</evidence>
<feature type="domain" description="C2 NT-type" evidence="3">
    <location>
        <begin position="3"/>
        <end position="138"/>
    </location>
</feature>
<feature type="compositionally biased region" description="Polar residues" evidence="2">
    <location>
        <begin position="229"/>
        <end position="245"/>
    </location>
</feature>
<accession>A0A7N2N6S4</accession>
<dbReference type="EnsemblPlants" id="QL93p1873_0082:mrna">
    <property type="protein sequence ID" value="QL93p1873_0082:mrna"/>
    <property type="gene ID" value="QL93p1873_0082"/>
</dbReference>
<dbReference type="PROSITE" id="PS51840">
    <property type="entry name" value="C2_NT"/>
    <property type="match status" value="1"/>
</dbReference>
<dbReference type="Gramene" id="QL93p1873_0082:mrna">
    <property type="protein sequence ID" value="QL93p1873_0082:mrna"/>
    <property type="gene ID" value="QL93p1873_0082"/>
</dbReference>
<sequence length="794" mass="90853">MFKSWSRKKKVKVVFKLEFQATQVPKLKKSTLMISLVPEDVGKPTVRLEKAAILDGTCTWENPIYETVKLIRESKTGKLNEKIYHFIVSTGSSKSGYLGEASIDFADFEAETKPLTVSLPLKFANSGAVLHVTIQKMEEDTDQKDGEEYGAQLLTHDESMNSQPSNCSADDNFYNFAEDMNLKEATSQIAEQNGIFRAPTGSNAALASCWDINSIQSTQEDLGFRSSVHQEPTSFRTHNRQNSMPKGTFDAITTKKNAHRRSNTDWSVDSASDASLVDSINSLEDNLPREKLQEASEDSLEKLKNEIATLKRQADLSEMEIQSLRKQNVKEKKQGENLSRQIISLKEEKNALKIECEQLKSQQKCIDDAEATNKLQSEIKNTRVQLEATRQELNYEKKISNDLQLQLQKTQDLNSELIHAVRDLEEMLEIKNKELATEYNDAKEVDLLKQNISDLNGEIEFYRKHKEELDMHTKQLTSDYEFLKQENHDISLKLEESQIQQQMTQNECSASLATIKELESHVEILEEKIKMQAEEFSESLISINELEAQVKGLEKELEKQALGFEEDLNAMAIAKTKQEQRAIRSEEGEIGYCSKMLSKETIPRRFYMPITQAAKEPDLRLTPSTEKEDTAPLWRREFLCPNPRLKHDVLGEETEGFVRRTKALYGPRTQAYGETKYKNSYYYKFWTEPRPCTLVRSRAVLILGVLDSVRPRIRRDEPLLRILAEREAGQILSLRHPCPDRAISSFIRTWCLEEGHGSFIVRYDEPSDINEPRKGDSLRARLGQPSGRSRSRAD</sequence>
<evidence type="ECO:0000256" key="2">
    <source>
        <dbReference type="SAM" id="MobiDB-lite"/>
    </source>
</evidence>
<protein>
    <recommendedName>
        <fullName evidence="3">C2 NT-type domain-containing protein</fullName>
    </recommendedName>
</protein>
<keyword evidence="1" id="KW-0175">Coiled coil</keyword>
<name>A0A7N2N6S4_QUELO</name>
<feature type="compositionally biased region" description="Basic and acidic residues" evidence="2">
    <location>
        <begin position="768"/>
        <end position="779"/>
    </location>
</feature>
<feature type="coiled-coil region" evidence="1">
    <location>
        <begin position="293"/>
        <end position="563"/>
    </location>
</feature>
<evidence type="ECO:0000313" key="5">
    <source>
        <dbReference type="Proteomes" id="UP000594261"/>
    </source>
</evidence>
<dbReference type="Proteomes" id="UP000594261">
    <property type="component" value="Unassembled WGS sequence"/>
</dbReference>
<reference evidence="4" key="1">
    <citation type="submission" date="2021-01" db="UniProtKB">
        <authorList>
            <consortium name="EnsemblPlants"/>
        </authorList>
    </citation>
    <scope>IDENTIFICATION</scope>
</reference>
<dbReference type="FunCoup" id="A0A7N2N6S4">
    <property type="interactions" value="117"/>
</dbReference>
<dbReference type="AlphaFoldDB" id="A0A7N2N6S4"/>
<organism evidence="4 5">
    <name type="scientific">Quercus lobata</name>
    <name type="common">Valley oak</name>
    <dbReference type="NCBI Taxonomy" id="97700"/>
    <lineage>
        <taxon>Eukaryota</taxon>
        <taxon>Viridiplantae</taxon>
        <taxon>Streptophyta</taxon>
        <taxon>Embryophyta</taxon>
        <taxon>Tracheophyta</taxon>
        <taxon>Spermatophyta</taxon>
        <taxon>Magnoliopsida</taxon>
        <taxon>eudicotyledons</taxon>
        <taxon>Gunneridae</taxon>
        <taxon>Pentapetalae</taxon>
        <taxon>rosids</taxon>
        <taxon>fabids</taxon>
        <taxon>Fagales</taxon>
        <taxon>Fagaceae</taxon>
        <taxon>Quercus</taxon>
    </lineage>
</organism>
<proteinExistence type="predicted"/>
<dbReference type="PANTHER" id="PTHR34452:SF14">
    <property type="entry name" value="MYOSIN HEAVY CHAIN, MUSCLE"/>
    <property type="match status" value="1"/>
</dbReference>
<feature type="region of interest" description="Disordered" evidence="2">
    <location>
        <begin position="768"/>
        <end position="794"/>
    </location>
</feature>
<dbReference type="InterPro" id="IPR019448">
    <property type="entry name" value="NT-C2"/>
</dbReference>
<dbReference type="PANTHER" id="PTHR34452">
    <property type="entry name" value="MYOSIN HEAVY CHAIN-RELATED PROTEIN"/>
    <property type="match status" value="1"/>
</dbReference>